<dbReference type="InterPro" id="IPR020841">
    <property type="entry name" value="PKS_Beta-ketoAc_synthase_dom"/>
</dbReference>
<dbReference type="InterPro" id="IPR009081">
    <property type="entry name" value="PP-bd_ACP"/>
</dbReference>
<comment type="cofactor">
    <cofactor evidence="1">
        <name>pantetheine 4'-phosphate</name>
        <dbReference type="ChEBI" id="CHEBI:47942"/>
    </cofactor>
</comment>
<dbReference type="Gene3D" id="1.10.1200.10">
    <property type="entry name" value="ACP-like"/>
    <property type="match status" value="1"/>
</dbReference>
<dbReference type="SUPFAM" id="SSF52777">
    <property type="entry name" value="CoA-dependent acyltransferases"/>
    <property type="match status" value="2"/>
</dbReference>
<dbReference type="InterPro" id="IPR014030">
    <property type="entry name" value="Ketoacyl_synth_N"/>
</dbReference>
<accession>A0A1W2FY98</accession>
<keyword evidence="3" id="KW-0597">Phosphoprotein</keyword>
<feature type="domain" description="Ketosynthase family 3 (KS3)" evidence="6">
    <location>
        <begin position="5"/>
        <end position="426"/>
    </location>
</feature>
<evidence type="ECO:0000259" key="5">
    <source>
        <dbReference type="PROSITE" id="PS50075"/>
    </source>
</evidence>
<dbReference type="GO" id="GO:0005886">
    <property type="term" value="C:plasma membrane"/>
    <property type="evidence" value="ECO:0007669"/>
    <property type="project" value="TreeGrafter"/>
</dbReference>
<dbReference type="InterPro" id="IPR016039">
    <property type="entry name" value="Thiolase-like"/>
</dbReference>
<evidence type="ECO:0000313" key="7">
    <source>
        <dbReference type="EMBL" id="SMD26927.1"/>
    </source>
</evidence>
<dbReference type="SMART" id="SM00825">
    <property type="entry name" value="PKS_KS"/>
    <property type="match status" value="1"/>
</dbReference>
<dbReference type="InterPro" id="IPR014031">
    <property type="entry name" value="Ketoacyl_synth_C"/>
</dbReference>
<reference evidence="7 8" key="1">
    <citation type="submission" date="2017-04" db="EMBL/GenBank/DDBJ databases">
        <authorList>
            <person name="Afonso C.L."/>
            <person name="Miller P.J."/>
            <person name="Scott M.A."/>
            <person name="Spackman E."/>
            <person name="Goraichik I."/>
            <person name="Dimitrov K.M."/>
            <person name="Suarez D.L."/>
            <person name="Swayne D.E."/>
        </authorList>
    </citation>
    <scope>NUCLEOTIDE SEQUENCE [LARGE SCALE GENOMIC DNA]</scope>
    <source>
        <strain evidence="7 8">DSM 43828</strain>
    </source>
</reference>
<name>A0A1W2FY98_KIBAR</name>
<keyword evidence="8" id="KW-1185">Reference proteome</keyword>
<dbReference type="RefSeq" id="WP_143447205.1">
    <property type="nucleotide sequence ID" value="NZ_FWXV01000018.1"/>
</dbReference>
<dbReference type="GO" id="GO:0071770">
    <property type="term" value="P:DIM/DIP cell wall layer assembly"/>
    <property type="evidence" value="ECO:0007669"/>
    <property type="project" value="TreeGrafter"/>
</dbReference>
<dbReference type="AlphaFoldDB" id="A0A1W2FY98"/>
<dbReference type="SUPFAM" id="SSF53901">
    <property type="entry name" value="Thiolase-like"/>
    <property type="match status" value="1"/>
</dbReference>
<dbReference type="InterPro" id="IPR032821">
    <property type="entry name" value="PKS_assoc"/>
</dbReference>
<dbReference type="Gene3D" id="3.30.559.30">
    <property type="entry name" value="Nonribosomal peptide synthetase, condensation domain"/>
    <property type="match status" value="1"/>
</dbReference>
<dbReference type="PANTHER" id="PTHR43775:SF37">
    <property type="entry name" value="SI:DKEY-61P9.11"/>
    <property type="match status" value="1"/>
</dbReference>
<dbReference type="InterPro" id="IPR050091">
    <property type="entry name" value="PKS_NRPS_Biosynth_Enz"/>
</dbReference>
<dbReference type="Gene3D" id="3.30.559.10">
    <property type="entry name" value="Chloramphenicol acetyltransferase-like domain"/>
    <property type="match status" value="1"/>
</dbReference>
<dbReference type="InterPro" id="IPR001242">
    <property type="entry name" value="Condensation_dom"/>
</dbReference>
<keyword evidence="2" id="KW-0596">Phosphopantetheine</keyword>
<dbReference type="Pfam" id="PF00668">
    <property type="entry name" value="Condensation"/>
    <property type="match status" value="1"/>
</dbReference>
<dbReference type="SMART" id="SM00823">
    <property type="entry name" value="PKS_PP"/>
    <property type="match status" value="1"/>
</dbReference>
<dbReference type="InterPro" id="IPR020806">
    <property type="entry name" value="PKS_PP-bd"/>
</dbReference>
<evidence type="ECO:0000256" key="4">
    <source>
        <dbReference type="ARBA" id="ARBA00022679"/>
    </source>
</evidence>
<dbReference type="Pfam" id="PF00109">
    <property type="entry name" value="ketoacyl-synt"/>
    <property type="match status" value="1"/>
</dbReference>
<evidence type="ECO:0000256" key="2">
    <source>
        <dbReference type="ARBA" id="ARBA00022450"/>
    </source>
</evidence>
<dbReference type="PROSITE" id="PS52004">
    <property type="entry name" value="KS3_2"/>
    <property type="match status" value="1"/>
</dbReference>
<dbReference type="Gene3D" id="1.10.1240.100">
    <property type="match status" value="1"/>
</dbReference>
<evidence type="ECO:0000313" key="8">
    <source>
        <dbReference type="Proteomes" id="UP000192674"/>
    </source>
</evidence>
<dbReference type="Pfam" id="PF02801">
    <property type="entry name" value="Ketoacyl-synt_C"/>
    <property type="match status" value="1"/>
</dbReference>
<proteinExistence type="predicted"/>
<dbReference type="EMBL" id="FWXV01000018">
    <property type="protein sequence ID" value="SMD26927.1"/>
    <property type="molecule type" value="Genomic_DNA"/>
</dbReference>
<evidence type="ECO:0000259" key="6">
    <source>
        <dbReference type="PROSITE" id="PS52004"/>
    </source>
</evidence>
<dbReference type="PROSITE" id="PS50075">
    <property type="entry name" value="CARRIER"/>
    <property type="match status" value="1"/>
</dbReference>
<dbReference type="PANTHER" id="PTHR43775">
    <property type="entry name" value="FATTY ACID SYNTHASE"/>
    <property type="match status" value="1"/>
</dbReference>
<dbReference type="InterPro" id="IPR006162">
    <property type="entry name" value="Ppantetheine_attach_site"/>
</dbReference>
<dbReference type="InterPro" id="IPR036736">
    <property type="entry name" value="ACP-like_sf"/>
</dbReference>
<dbReference type="GO" id="GO:0005737">
    <property type="term" value="C:cytoplasm"/>
    <property type="evidence" value="ECO:0007669"/>
    <property type="project" value="TreeGrafter"/>
</dbReference>
<dbReference type="OrthoDB" id="2472181at2"/>
<dbReference type="Pfam" id="PF00550">
    <property type="entry name" value="PP-binding"/>
    <property type="match status" value="1"/>
</dbReference>
<protein>
    <submittedName>
        <fullName evidence="7">Acyl transferase domain-containing protein</fullName>
    </submittedName>
</protein>
<sequence>MSAPPRAVAVVGVAFELPQVQDWADMADLLASGRDTVRPLPESRAKVTGVVPGPADREAGWIEDVAGFDHRYFGMSRAEAELTDPRQRRALQLAVAAIGNAGYSPRELRGGRVAVYVAANGGPRTDLYDLLPAVTQDSGPAWVGNLHANAAGRIAYVLDLRGPALAVDTACSSFLVALHEARIKLALGEVDFALVGGFALHLGSPPQRMDDEHGLGVESPTDRCRPFDHLADGAGYGEGGGFVLLKRLKDAQEDGDFIHAVVRGTAVNSDGGRGNGLTAPSPHAQTEVIKAAWRDAETAPATIGYIEAHGTGTRIGDPLEIEGLADAFAGASHPHGCEISSVKANFGHLGAMSGFAGLVSVLTRFRTATFFPTAGFTAPNPLLPLEGTPIRIAQRVSPWESHDTPRRAGISSFGLSGTNAHAVVEQYVTRPWPDTTGARVVVLSAPTPESLREHVSATRRAVDAVGTDLDAVSWVSTTGREHFAYRCGWRVSDTAELMARLDEVTAGEFTVPEPVSVVFAFGSGDADQSDVDALARAYPGFRRVAEQAGKPVGANEVAVLRMVGEYEVLGDLAIHPDLVLGHGIGTATARYARGEAGLRETISAAGALAHAAAPDRQRLTQALAAVSNPLVVDLAPGSALSCALSELLPADRIVRVDQAAGPRQWFDPVLLALFLAGRTPRWEQSDDVPRRRVELPVAPPDQTPCWPGTVAAESIAEGERPVGPADVVLTVVREVLKEPGLTLRDDFLGAGGNSVIGVEVVTRLNDWFGIDLDVLDLFDSADLAALADTVRDQTPAASRPAAVLTAQPAESVEGPLSGQQTAIWAAGQLADDSATYVVPGALLFDEEVDAAALIGRLGRMIDRHPMLRATLADGPDGPVQRILPRLDVPVTTTELDLRDVPADAFNAVLCERLTPLACAPLDPNTAPSVKFTVVQVDAADRRRTALLLSFHHLFFDGWSWRPVFAELSGTAVSPVRAYLDHVREQHSTMDSERGGELRDFWSTYLSGAPAEIDLGFLEREGVDQVDDSITVTVPRPTHQNLVRFAREQRVTLHMVLLSAWVALLWRHSGQRDLPIATPVANRTPADADVIGCFVNTVLTRVRLQPDQPVRALLAEVRARTLAALAHHELPTDALIRAARPAGDGGPISNVMFDYQSGVQPLRRLGTDGPAVQLLDVGPVGAKFPLNFSCIDYDNRLDVRLEYTDAAARDLAAEYLALLDRITDPDADLFQLFGEDTGTASATEPALPDFQF</sequence>
<evidence type="ECO:0000256" key="1">
    <source>
        <dbReference type="ARBA" id="ARBA00001957"/>
    </source>
</evidence>
<gene>
    <name evidence="7" type="ORF">SAMN05661093_10514</name>
</gene>
<dbReference type="Pfam" id="PF16197">
    <property type="entry name" value="KAsynt_C_assoc"/>
    <property type="match status" value="1"/>
</dbReference>
<evidence type="ECO:0000256" key="3">
    <source>
        <dbReference type="ARBA" id="ARBA00022553"/>
    </source>
</evidence>
<feature type="domain" description="Carrier" evidence="5">
    <location>
        <begin position="719"/>
        <end position="794"/>
    </location>
</feature>
<dbReference type="GO" id="GO:0004312">
    <property type="term" value="F:fatty acid synthase activity"/>
    <property type="evidence" value="ECO:0007669"/>
    <property type="project" value="TreeGrafter"/>
</dbReference>
<dbReference type="GO" id="GO:0006633">
    <property type="term" value="P:fatty acid biosynthetic process"/>
    <property type="evidence" value="ECO:0007669"/>
    <property type="project" value="TreeGrafter"/>
</dbReference>
<keyword evidence="4 7" id="KW-0808">Transferase</keyword>
<dbReference type="Proteomes" id="UP000192674">
    <property type="component" value="Unassembled WGS sequence"/>
</dbReference>
<dbReference type="InterPro" id="IPR023213">
    <property type="entry name" value="CAT-like_dom_sf"/>
</dbReference>
<dbReference type="GO" id="GO:0031177">
    <property type="term" value="F:phosphopantetheine binding"/>
    <property type="evidence" value="ECO:0007669"/>
    <property type="project" value="InterPro"/>
</dbReference>
<organism evidence="7 8">
    <name type="scientific">Kibdelosporangium aridum</name>
    <dbReference type="NCBI Taxonomy" id="2030"/>
    <lineage>
        <taxon>Bacteria</taxon>
        <taxon>Bacillati</taxon>
        <taxon>Actinomycetota</taxon>
        <taxon>Actinomycetes</taxon>
        <taxon>Pseudonocardiales</taxon>
        <taxon>Pseudonocardiaceae</taxon>
        <taxon>Kibdelosporangium</taxon>
    </lineage>
</organism>
<dbReference type="SUPFAM" id="SSF47336">
    <property type="entry name" value="ACP-like"/>
    <property type="match status" value="1"/>
</dbReference>
<dbReference type="CDD" id="cd00833">
    <property type="entry name" value="PKS"/>
    <property type="match status" value="1"/>
</dbReference>
<dbReference type="PROSITE" id="PS00012">
    <property type="entry name" value="PHOSPHOPANTETHEINE"/>
    <property type="match status" value="1"/>
</dbReference>
<dbReference type="Gene3D" id="3.40.47.10">
    <property type="match status" value="1"/>
</dbReference>